<dbReference type="RefSeq" id="WP_272466579.1">
    <property type="nucleotide sequence ID" value="NZ_JAMQKD010000001.1"/>
</dbReference>
<evidence type="ECO:0000313" key="4">
    <source>
        <dbReference type="EMBL" id="MDC3423130.1"/>
    </source>
</evidence>
<dbReference type="PANTHER" id="PTHR40111:SF1">
    <property type="entry name" value="CEPHALOSPORIN-C DEACETYLASE"/>
    <property type="match status" value="1"/>
</dbReference>
<evidence type="ECO:0000259" key="3">
    <source>
        <dbReference type="Pfam" id="PF05448"/>
    </source>
</evidence>
<dbReference type="Proteomes" id="UP001145050">
    <property type="component" value="Unassembled WGS sequence"/>
</dbReference>
<sequence length="337" mass="38072">MAERILPVIGVINVGRKVGDYPLNELRKYRPELTNKPSDFQMFWDNEKKEISTFTPDVAVNWRDYAVPTVDVADLTFTSWDETPLKGLFVKPKGVTECPAIFFFHGYTGSRGFATNFLKWTTLGIAVVSFDVRGQGDSPDYGKYENGSRILGWMLNGIHDPKNYYFTNVYRDILMQLNWVWSNSFPIQPTRFGVIGGSQGGGLALTAAGLDGNVDFVAADWPFIAHFERALEVALSGPYMEIVNYFKWHDPQYEAYENVLKTLGYIDSVHFCDRITCPTLMGVGLEDAITPPSTVFAAYNHLAAKDKNIEVYPQFVHEANMFHEEKKIAFIAKQING</sequence>
<reference evidence="4" key="1">
    <citation type="submission" date="2022-06" db="EMBL/GenBank/DDBJ databases">
        <title>Aquibacillus sp. a new bacterium isolated from soil saline samples.</title>
        <authorList>
            <person name="Galisteo C."/>
            <person name="De La Haba R."/>
            <person name="Sanchez-Porro C."/>
            <person name="Ventosa A."/>
        </authorList>
    </citation>
    <scope>NUCLEOTIDE SEQUENCE</scope>
    <source>
        <strain evidence="4">3ASR75-11</strain>
    </source>
</reference>
<feature type="active site" description="Charge relay system" evidence="1">
    <location>
        <position position="317"/>
    </location>
</feature>
<feature type="binding site" evidence="2">
    <location>
        <position position="107"/>
    </location>
    <ligand>
        <name>substrate</name>
    </ligand>
</feature>
<dbReference type="InterPro" id="IPR008391">
    <property type="entry name" value="AXE1_dom"/>
</dbReference>
<accession>A0A9X4AM45</accession>
<keyword evidence="5" id="KW-1185">Reference proteome</keyword>
<dbReference type="InterPro" id="IPR039069">
    <property type="entry name" value="CE7"/>
</dbReference>
<evidence type="ECO:0000313" key="5">
    <source>
        <dbReference type="Proteomes" id="UP001145050"/>
    </source>
</evidence>
<dbReference type="AlphaFoldDB" id="A0A9X4AM45"/>
<dbReference type="SUPFAM" id="SSF53474">
    <property type="entry name" value="alpha/beta-Hydrolases"/>
    <property type="match status" value="1"/>
</dbReference>
<feature type="active site" description="Nucleophile" evidence="1">
    <location>
        <position position="198"/>
    </location>
</feature>
<dbReference type="EMBL" id="JAMQKB010000001">
    <property type="protein sequence ID" value="MDC3423130.1"/>
    <property type="molecule type" value="Genomic_DNA"/>
</dbReference>
<dbReference type="InterPro" id="IPR029058">
    <property type="entry name" value="AB_hydrolase_fold"/>
</dbReference>
<proteinExistence type="predicted"/>
<dbReference type="PANTHER" id="PTHR40111">
    <property type="entry name" value="CEPHALOSPORIN-C DEACETYLASE"/>
    <property type="match status" value="1"/>
</dbReference>
<dbReference type="GO" id="GO:0005976">
    <property type="term" value="P:polysaccharide metabolic process"/>
    <property type="evidence" value="ECO:0007669"/>
    <property type="project" value="TreeGrafter"/>
</dbReference>
<dbReference type="Gene3D" id="3.40.50.1820">
    <property type="entry name" value="alpha/beta hydrolase"/>
    <property type="match status" value="1"/>
</dbReference>
<gene>
    <name evidence="4" type="ORF">NC797_01235</name>
</gene>
<evidence type="ECO:0000256" key="1">
    <source>
        <dbReference type="PIRSR" id="PIRSR639069-1"/>
    </source>
</evidence>
<comment type="caution">
    <text evidence="4">The sequence shown here is derived from an EMBL/GenBank/DDBJ whole genome shotgun (WGS) entry which is preliminary data.</text>
</comment>
<protein>
    <submittedName>
        <fullName evidence="4">Acetylxylan esterase</fullName>
    </submittedName>
</protein>
<organism evidence="4 5">
    <name type="scientific">Terrihalobacillus insolitus</name>
    <dbReference type="NCBI Taxonomy" id="2950438"/>
    <lineage>
        <taxon>Bacteria</taxon>
        <taxon>Bacillati</taxon>
        <taxon>Bacillota</taxon>
        <taxon>Bacilli</taxon>
        <taxon>Bacillales</taxon>
        <taxon>Bacillaceae</taxon>
        <taxon>Terrihalobacillus</taxon>
    </lineage>
</organism>
<evidence type="ECO:0000256" key="2">
    <source>
        <dbReference type="PIRSR" id="PIRSR639069-2"/>
    </source>
</evidence>
<feature type="domain" description="Acetyl xylan esterase" evidence="3">
    <location>
        <begin position="20"/>
        <end position="331"/>
    </location>
</feature>
<feature type="active site" description="Charge relay system" evidence="1">
    <location>
        <position position="287"/>
    </location>
</feature>
<name>A0A9X4AM45_9BACI</name>
<dbReference type="GO" id="GO:0052689">
    <property type="term" value="F:carboxylic ester hydrolase activity"/>
    <property type="evidence" value="ECO:0007669"/>
    <property type="project" value="TreeGrafter"/>
</dbReference>
<dbReference type="Pfam" id="PF05448">
    <property type="entry name" value="AXE1"/>
    <property type="match status" value="1"/>
</dbReference>